<comment type="caution">
    <text evidence="1">The sequence shown here is derived from an EMBL/GenBank/DDBJ whole genome shotgun (WGS) entry which is preliminary data.</text>
</comment>
<gene>
    <name evidence="1" type="ORF">LPJ66_010856</name>
</gene>
<name>A0ACC1I3F5_9FUNG</name>
<evidence type="ECO:0000313" key="1">
    <source>
        <dbReference type="EMBL" id="KAJ1883934.1"/>
    </source>
</evidence>
<dbReference type="EMBL" id="JANBPG010003018">
    <property type="protein sequence ID" value="KAJ1883934.1"/>
    <property type="molecule type" value="Genomic_DNA"/>
</dbReference>
<evidence type="ECO:0000313" key="2">
    <source>
        <dbReference type="Proteomes" id="UP001150581"/>
    </source>
</evidence>
<protein>
    <submittedName>
        <fullName evidence="1">Uncharacterized protein</fullName>
    </submittedName>
</protein>
<dbReference type="Proteomes" id="UP001150581">
    <property type="component" value="Unassembled WGS sequence"/>
</dbReference>
<proteinExistence type="predicted"/>
<keyword evidence="2" id="KW-1185">Reference proteome</keyword>
<sequence>MHPNFNPPSRPPRPPPLLSILSDEERFALEKMATAQVLNPSVVDMVRQTQRDNPKYRFLFADSPLHAVFQGIVQSKRQTTASDDPPPTRYHSTPAGLMVQALQANSHNPGTTLHARHIESLHCLHQNSPTDSPALNLALSEFLRGVRYIYREGEFVDRGNPLLVQGGEDVRMDREGWRAGVLERIVWGVRERMRQQRLAVESGDESSGDGSDSSSSSSPSPSSGDSDSGSDSDSSSSSSSSSSSAGSQEPKALPTHINRALGSSNLGFQMLAKLGWQQGQGLGATSNGILEPIRPPTRFSSIKPARNSHRRSRNTAASGSGSGRKQKAVARPSLGTGTVEYVAPLEEELAAEFESYRRKMSCAYRRTPTDAAAAAAGAGAGAGLGAKREAGRKHRKIGQSNRRNPG</sequence>
<reference evidence="1" key="1">
    <citation type="submission" date="2022-07" db="EMBL/GenBank/DDBJ databases">
        <title>Phylogenomic reconstructions and comparative analyses of Kickxellomycotina fungi.</title>
        <authorList>
            <person name="Reynolds N.K."/>
            <person name="Stajich J.E."/>
            <person name="Barry K."/>
            <person name="Grigoriev I.V."/>
            <person name="Crous P."/>
            <person name="Smith M.E."/>
        </authorList>
    </citation>
    <scope>NUCLEOTIDE SEQUENCE</scope>
    <source>
        <strain evidence="1">Benny 63K</strain>
    </source>
</reference>
<accession>A0ACC1I3F5</accession>
<organism evidence="1 2">
    <name type="scientific">Kickxella alabastrina</name>
    <dbReference type="NCBI Taxonomy" id="61397"/>
    <lineage>
        <taxon>Eukaryota</taxon>
        <taxon>Fungi</taxon>
        <taxon>Fungi incertae sedis</taxon>
        <taxon>Zoopagomycota</taxon>
        <taxon>Kickxellomycotina</taxon>
        <taxon>Kickxellomycetes</taxon>
        <taxon>Kickxellales</taxon>
        <taxon>Kickxellaceae</taxon>
        <taxon>Kickxella</taxon>
    </lineage>
</organism>